<evidence type="ECO:0000313" key="3">
    <source>
        <dbReference type="EMBL" id="KAF6215136.1"/>
    </source>
</evidence>
<dbReference type="Proteomes" id="UP000466442">
    <property type="component" value="Unassembled WGS sequence"/>
</dbReference>
<dbReference type="GO" id="GO:0035556">
    <property type="term" value="P:intracellular signal transduction"/>
    <property type="evidence" value="ECO:0007669"/>
    <property type="project" value="InterPro"/>
</dbReference>
<dbReference type="EMBL" id="WIXP02000002">
    <property type="protein sequence ID" value="KAF6215136.1"/>
    <property type="molecule type" value="Genomic_DNA"/>
</dbReference>
<dbReference type="InterPro" id="IPR036036">
    <property type="entry name" value="SOCS_box-like_dom_sf"/>
</dbReference>
<organism evidence="3 4">
    <name type="scientific">Apolygus lucorum</name>
    <name type="common">Small green plant bug</name>
    <name type="synonym">Lygocoris lucorum</name>
    <dbReference type="NCBI Taxonomy" id="248454"/>
    <lineage>
        <taxon>Eukaryota</taxon>
        <taxon>Metazoa</taxon>
        <taxon>Ecdysozoa</taxon>
        <taxon>Arthropoda</taxon>
        <taxon>Hexapoda</taxon>
        <taxon>Insecta</taxon>
        <taxon>Pterygota</taxon>
        <taxon>Neoptera</taxon>
        <taxon>Paraneoptera</taxon>
        <taxon>Hemiptera</taxon>
        <taxon>Heteroptera</taxon>
        <taxon>Panheteroptera</taxon>
        <taxon>Cimicomorpha</taxon>
        <taxon>Miridae</taxon>
        <taxon>Mirini</taxon>
        <taxon>Apolygus</taxon>
    </lineage>
</organism>
<protein>
    <submittedName>
        <fullName evidence="3">Uncharacterized protein</fullName>
    </submittedName>
</protein>
<dbReference type="PANTHER" id="PTHR20966">
    <property type="entry name" value="ANKYRIN REPEAT AND SOCS BOX PROTEIN 17"/>
    <property type="match status" value="1"/>
</dbReference>
<keyword evidence="4" id="KW-1185">Reference proteome</keyword>
<dbReference type="SUPFAM" id="SSF158235">
    <property type="entry name" value="SOCS box-like"/>
    <property type="match status" value="1"/>
</dbReference>
<dbReference type="AlphaFoldDB" id="A0A6A4JIN3"/>
<accession>A0A6A4JIN3</accession>
<evidence type="ECO:0000256" key="1">
    <source>
        <dbReference type="ARBA" id="ARBA00022786"/>
    </source>
</evidence>
<name>A0A6A4JIN3_APOLU</name>
<dbReference type="PROSITE" id="PS50225">
    <property type="entry name" value="SOCS"/>
    <property type="match status" value="1"/>
</dbReference>
<evidence type="ECO:0000313" key="4">
    <source>
        <dbReference type="Proteomes" id="UP000466442"/>
    </source>
</evidence>
<dbReference type="InterPro" id="IPR001496">
    <property type="entry name" value="SOCS_box"/>
</dbReference>
<sequence length="263" mass="29347">MEYNMEQVSELTEPFDWMMFLDLKTFSSVISNAQGEFKKLLDNAEFALSRNPKSMEIEVMVIVLHVMSKMGVYDHSLVGKILDMLFELEGHFIPLFLDALVRDDDISEADSKAVEYFLTIGSTKRYRLGDGRQVRFVDVPFMNSTLAGITLRSGRPSALRTFLRFGADPSVALESLAVTGLTTDPRRLSVKRKRALDILASAAPQLPLSLASLLPTPPGPLSLKHSCKVVVRRCLAEAGYLPLGIPTLRVPSDLHRYLDLDVF</sequence>
<reference evidence="3" key="1">
    <citation type="journal article" date="2021" name="Mol. Ecol. Resour.">
        <title>Apolygus lucorum genome provides insights into omnivorousness and mesophyll feeding.</title>
        <authorList>
            <person name="Liu Y."/>
            <person name="Liu H."/>
            <person name="Wang H."/>
            <person name="Huang T."/>
            <person name="Liu B."/>
            <person name="Yang B."/>
            <person name="Yin L."/>
            <person name="Li B."/>
            <person name="Zhang Y."/>
            <person name="Zhang S."/>
            <person name="Jiang F."/>
            <person name="Zhang X."/>
            <person name="Ren Y."/>
            <person name="Wang B."/>
            <person name="Wang S."/>
            <person name="Lu Y."/>
            <person name="Wu K."/>
            <person name="Fan W."/>
            <person name="Wang G."/>
        </authorList>
    </citation>
    <scope>NUCLEOTIDE SEQUENCE</scope>
    <source>
        <strain evidence="3">12Hb</strain>
    </source>
</reference>
<evidence type="ECO:0000256" key="2">
    <source>
        <dbReference type="ARBA" id="ARBA00023043"/>
    </source>
</evidence>
<keyword evidence="2" id="KW-0040">ANK repeat</keyword>
<dbReference type="Pfam" id="PF07525">
    <property type="entry name" value="SOCS_box"/>
    <property type="match status" value="1"/>
</dbReference>
<dbReference type="InterPro" id="IPR039147">
    <property type="entry name" value="ASB17"/>
</dbReference>
<dbReference type="SMART" id="SM00969">
    <property type="entry name" value="SOCS_box"/>
    <property type="match status" value="1"/>
</dbReference>
<proteinExistence type="predicted"/>
<comment type="caution">
    <text evidence="3">The sequence shown here is derived from an EMBL/GenBank/DDBJ whole genome shotgun (WGS) entry which is preliminary data.</text>
</comment>
<dbReference type="PANTHER" id="PTHR20966:SF2">
    <property type="entry name" value="ANKYRIN REPEAT AND SOCS BOX PROTEIN 17"/>
    <property type="match status" value="1"/>
</dbReference>
<keyword evidence="1" id="KW-0833">Ubl conjugation pathway</keyword>
<gene>
    <name evidence="3" type="ORF">GE061_009886</name>
</gene>